<organism evidence="3 4">
    <name type="scientific">OM182 bacterium MED-G28</name>
    <dbReference type="NCBI Taxonomy" id="1986256"/>
    <lineage>
        <taxon>Bacteria</taxon>
        <taxon>Pseudomonadati</taxon>
        <taxon>Pseudomonadota</taxon>
        <taxon>Gammaproteobacteria</taxon>
        <taxon>OMG group</taxon>
        <taxon>OM182 clade</taxon>
    </lineage>
</organism>
<dbReference type="PANTHER" id="PTHR43433:SF8">
    <property type="entry name" value="BIFUNCTIONAL LIPASE_ADENYLATE CYCLASE LIPJ"/>
    <property type="match status" value="1"/>
</dbReference>
<proteinExistence type="predicted"/>
<dbReference type="AlphaFoldDB" id="A0A2A5WBB9"/>
<gene>
    <name evidence="3" type="ORF">CNF02_07635</name>
</gene>
<dbReference type="InterPro" id="IPR000073">
    <property type="entry name" value="AB_hydrolase_1"/>
</dbReference>
<keyword evidence="1" id="KW-0812">Transmembrane</keyword>
<feature type="domain" description="Serine aminopeptidase S33" evidence="2">
    <location>
        <begin position="130"/>
        <end position="309"/>
    </location>
</feature>
<dbReference type="Proteomes" id="UP000219329">
    <property type="component" value="Unassembled WGS sequence"/>
</dbReference>
<evidence type="ECO:0000259" key="2">
    <source>
        <dbReference type="Pfam" id="PF12146"/>
    </source>
</evidence>
<accession>A0A2A5WBB9</accession>
<keyword evidence="1" id="KW-0472">Membrane</keyword>
<sequence>MQYQINSEKIKSMTLPEFVSNNESFLSGIAAIAVIIGFLWTIGRNIFGKTLGSNGDRKKTQKITLSELSSPSPHPIKFANSNGVNIAHTIHGQESPTLIVTPGIISNLHISSHLPPIRDTMNALASFSRVINFDKRGQGLSDPTNSVATLDERILDIHSVADQTNSEKFFLMGISEGGPMSIKFAVDNPERVRGLILFGTTAKFSRSEDYPLGISDKALDGLIDSWGTGAGRDIFFPSISRDVIDDETYRGFEKLLSDKRSMAQITTYMKELDVRPLLSKLKCPTLIIHFTGDLAVPIRMGRLLASHILNSEFVEIAGVDHCDLANAPLAISKIKNFVGK</sequence>
<reference evidence="3 4" key="1">
    <citation type="submission" date="2017-08" db="EMBL/GenBank/DDBJ databases">
        <title>Fine stratification of microbial communities through a metagenomic profile of the photic zone.</title>
        <authorList>
            <person name="Haro-Moreno J.M."/>
            <person name="Lopez-Perez M."/>
            <person name="De La Torre J."/>
            <person name="Picazo A."/>
            <person name="Camacho A."/>
            <person name="Rodriguez-Valera F."/>
        </authorList>
    </citation>
    <scope>NUCLEOTIDE SEQUENCE [LARGE SCALE GENOMIC DNA]</scope>
    <source>
        <strain evidence="3">MED-G28</strain>
    </source>
</reference>
<dbReference type="InterPro" id="IPR050471">
    <property type="entry name" value="AB_hydrolase"/>
</dbReference>
<keyword evidence="1" id="KW-1133">Transmembrane helix</keyword>
<dbReference type="EMBL" id="NTJZ01000007">
    <property type="protein sequence ID" value="PDH33594.1"/>
    <property type="molecule type" value="Genomic_DNA"/>
</dbReference>
<protein>
    <recommendedName>
        <fullName evidence="2">Serine aminopeptidase S33 domain-containing protein</fullName>
    </recommendedName>
</protein>
<dbReference type="Pfam" id="PF12146">
    <property type="entry name" value="Hydrolase_4"/>
    <property type="match status" value="1"/>
</dbReference>
<comment type="caution">
    <text evidence="3">The sequence shown here is derived from an EMBL/GenBank/DDBJ whole genome shotgun (WGS) entry which is preliminary data.</text>
</comment>
<name>A0A2A5WBB9_9GAMM</name>
<dbReference type="InterPro" id="IPR029058">
    <property type="entry name" value="AB_hydrolase_fold"/>
</dbReference>
<evidence type="ECO:0000313" key="3">
    <source>
        <dbReference type="EMBL" id="PDH33594.1"/>
    </source>
</evidence>
<dbReference type="PRINTS" id="PR00111">
    <property type="entry name" value="ABHYDROLASE"/>
</dbReference>
<dbReference type="Gene3D" id="3.40.50.1820">
    <property type="entry name" value="alpha/beta hydrolase"/>
    <property type="match status" value="1"/>
</dbReference>
<dbReference type="PANTHER" id="PTHR43433">
    <property type="entry name" value="HYDROLASE, ALPHA/BETA FOLD FAMILY PROTEIN"/>
    <property type="match status" value="1"/>
</dbReference>
<evidence type="ECO:0000256" key="1">
    <source>
        <dbReference type="SAM" id="Phobius"/>
    </source>
</evidence>
<dbReference type="InterPro" id="IPR022742">
    <property type="entry name" value="Hydrolase_4"/>
</dbReference>
<feature type="transmembrane region" description="Helical" evidence="1">
    <location>
        <begin position="25"/>
        <end position="43"/>
    </location>
</feature>
<dbReference type="SUPFAM" id="SSF53474">
    <property type="entry name" value="alpha/beta-Hydrolases"/>
    <property type="match status" value="1"/>
</dbReference>
<evidence type="ECO:0000313" key="4">
    <source>
        <dbReference type="Proteomes" id="UP000219329"/>
    </source>
</evidence>